<sequence length="66" mass="7534">MAIQINLNQIQLAMLDRRTSVVARRLDISPAALRMKLRGESEFRVRELNALSVALEIPITRFVSIQ</sequence>
<evidence type="ECO:0000313" key="1">
    <source>
        <dbReference type="EMBL" id="KKS81190.1"/>
    </source>
</evidence>
<comment type="caution">
    <text evidence="1">The sequence shown here is derived from an EMBL/GenBank/DDBJ whole genome shotgun (WGS) entry which is preliminary data.</text>
</comment>
<protein>
    <recommendedName>
        <fullName evidence="3">HTH cro/C1-type domain-containing protein</fullName>
    </recommendedName>
</protein>
<proteinExistence type="predicted"/>
<evidence type="ECO:0008006" key="3">
    <source>
        <dbReference type="Google" id="ProtNLM"/>
    </source>
</evidence>
<dbReference type="EMBL" id="LCFA01000026">
    <property type="protein sequence ID" value="KKS81190.1"/>
    <property type="molecule type" value="Genomic_DNA"/>
</dbReference>
<evidence type="ECO:0000313" key="2">
    <source>
        <dbReference type="Proteomes" id="UP000034810"/>
    </source>
</evidence>
<gene>
    <name evidence="1" type="ORF">UV58_C0026G0010</name>
</gene>
<accession>A0A0G1C6A6</accession>
<dbReference type="AlphaFoldDB" id="A0A0G1C6A6"/>
<dbReference type="Proteomes" id="UP000034810">
    <property type="component" value="Unassembled WGS sequence"/>
</dbReference>
<organism evidence="1 2">
    <name type="scientific">Candidatus Wolfebacteria bacterium GW2011_GWC1_43_10</name>
    <dbReference type="NCBI Taxonomy" id="1619011"/>
    <lineage>
        <taxon>Bacteria</taxon>
        <taxon>Candidatus Wolfeibacteriota</taxon>
    </lineage>
</organism>
<reference evidence="1 2" key="1">
    <citation type="journal article" date="2015" name="Nature">
        <title>rRNA introns, odd ribosomes, and small enigmatic genomes across a large radiation of phyla.</title>
        <authorList>
            <person name="Brown C.T."/>
            <person name="Hug L.A."/>
            <person name="Thomas B.C."/>
            <person name="Sharon I."/>
            <person name="Castelle C.J."/>
            <person name="Singh A."/>
            <person name="Wilkins M.J."/>
            <person name="Williams K.H."/>
            <person name="Banfield J.F."/>
        </authorList>
    </citation>
    <scope>NUCLEOTIDE SEQUENCE [LARGE SCALE GENOMIC DNA]</scope>
</reference>
<name>A0A0G1C6A6_9BACT</name>